<dbReference type="KEGG" id="tsy:THSYN_29000"/>
<accession>A0A2K8UGB8</accession>
<proteinExistence type="predicted"/>
<evidence type="ECO:0008006" key="3">
    <source>
        <dbReference type="Google" id="ProtNLM"/>
    </source>
</evidence>
<reference evidence="1 2" key="1">
    <citation type="submission" date="2017-03" db="EMBL/GenBank/DDBJ databases">
        <title>Complete genome sequence of Candidatus 'Thiodictyon syntrophicum' sp. nov. strain Cad16T, a photolithoautotroph purple sulfur bacterium isolated from an alpine meromictic lake.</title>
        <authorList>
            <person name="Luedin S.M."/>
            <person name="Pothier J.F."/>
            <person name="Danza F."/>
            <person name="Storelli N."/>
            <person name="Wittwer M."/>
            <person name="Tonolla M."/>
        </authorList>
    </citation>
    <scope>NUCLEOTIDE SEQUENCE [LARGE SCALE GENOMIC DNA]</scope>
    <source>
        <strain evidence="1 2">Cad16T</strain>
    </source>
</reference>
<protein>
    <recommendedName>
        <fullName evidence="3">Lipoprotein</fullName>
    </recommendedName>
</protein>
<dbReference type="AlphaFoldDB" id="A0A2K8UGB8"/>
<sequence>MRGLRIHIFVGLMAVILLSGCDFLSLEQVPGPEAIRGRMGRFLVNPDQIRGVYRNLDIDSLVFTYTARVDGETAFWGRLEEGLQGSRWTETERRGAMREYRRSYREGECDAERPDLAIFSSFEVARVFFDPTSQTVAMAYVQADGRSSDMTFEDTGESQWVEKAIWPRFRDLVSGK</sequence>
<dbReference type="Proteomes" id="UP000232638">
    <property type="component" value="Chromosome"/>
</dbReference>
<dbReference type="EMBL" id="CP020370">
    <property type="protein sequence ID" value="AUB84572.1"/>
    <property type="molecule type" value="Genomic_DNA"/>
</dbReference>
<evidence type="ECO:0000313" key="1">
    <source>
        <dbReference type="EMBL" id="AUB84572.1"/>
    </source>
</evidence>
<evidence type="ECO:0000313" key="2">
    <source>
        <dbReference type="Proteomes" id="UP000232638"/>
    </source>
</evidence>
<keyword evidence="2" id="KW-1185">Reference proteome</keyword>
<dbReference type="PROSITE" id="PS51257">
    <property type="entry name" value="PROKAR_LIPOPROTEIN"/>
    <property type="match status" value="1"/>
</dbReference>
<gene>
    <name evidence="1" type="ORF">THSYN_29000</name>
</gene>
<name>A0A2K8UGB8_9GAMM</name>
<organism evidence="1 2">
    <name type="scientific">Candidatus Thiodictyon syntrophicum</name>
    <dbReference type="NCBI Taxonomy" id="1166950"/>
    <lineage>
        <taxon>Bacteria</taxon>
        <taxon>Pseudomonadati</taxon>
        <taxon>Pseudomonadota</taxon>
        <taxon>Gammaproteobacteria</taxon>
        <taxon>Chromatiales</taxon>
        <taxon>Chromatiaceae</taxon>
        <taxon>Thiodictyon</taxon>
    </lineage>
</organism>
<dbReference type="RefSeq" id="WP_100922222.1">
    <property type="nucleotide sequence ID" value="NZ_CP020370.1"/>
</dbReference>